<comment type="caution">
    <text evidence="1">The sequence shown here is derived from an EMBL/GenBank/DDBJ whole genome shotgun (WGS) entry which is preliminary data.</text>
</comment>
<evidence type="ECO:0000313" key="2">
    <source>
        <dbReference type="Proteomes" id="UP001148838"/>
    </source>
</evidence>
<dbReference type="PANTHER" id="PTHR46060:SF1">
    <property type="entry name" value="MARINER MOS1 TRANSPOSASE-LIKE PROTEIN"/>
    <property type="match status" value="1"/>
</dbReference>
<reference evidence="1 2" key="1">
    <citation type="journal article" date="2022" name="Allergy">
        <title>Genome assembly and annotation of Periplaneta americana reveal a comprehensive cockroach allergen profile.</title>
        <authorList>
            <person name="Wang L."/>
            <person name="Xiong Q."/>
            <person name="Saelim N."/>
            <person name="Wang L."/>
            <person name="Nong W."/>
            <person name="Wan A.T."/>
            <person name="Shi M."/>
            <person name="Liu X."/>
            <person name="Cao Q."/>
            <person name="Hui J.H.L."/>
            <person name="Sookrung N."/>
            <person name="Leung T.F."/>
            <person name="Tungtrongchitr A."/>
            <person name="Tsui S.K.W."/>
        </authorList>
    </citation>
    <scope>NUCLEOTIDE SEQUENCE [LARGE SCALE GENOMIC DNA]</scope>
    <source>
        <strain evidence="1">PWHHKU_190912</strain>
    </source>
</reference>
<sequence length="157" mass="18162">DHPPYSPDLAPSNFRLFPKLKQHLCGKKFSSSNEVVQSVKQWFAEVGQPFFQEAVEILEHRWDRCINLLGKMRILSDKLNMRWIAAKFVPRLLSDEQKQHHVQICTELQERLVSDPDFLSKVITGDESWVCGYSPETSSSLLNGRVHRHPVLRKPGK</sequence>
<protein>
    <recommendedName>
        <fullName evidence="3">Histone-lysine N-methyltransferase SETMAR</fullName>
    </recommendedName>
</protein>
<proteinExistence type="predicted"/>
<feature type="non-terminal residue" evidence="1">
    <location>
        <position position="1"/>
    </location>
</feature>
<organism evidence="1 2">
    <name type="scientific">Periplaneta americana</name>
    <name type="common">American cockroach</name>
    <name type="synonym">Blatta americana</name>
    <dbReference type="NCBI Taxonomy" id="6978"/>
    <lineage>
        <taxon>Eukaryota</taxon>
        <taxon>Metazoa</taxon>
        <taxon>Ecdysozoa</taxon>
        <taxon>Arthropoda</taxon>
        <taxon>Hexapoda</taxon>
        <taxon>Insecta</taxon>
        <taxon>Pterygota</taxon>
        <taxon>Neoptera</taxon>
        <taxon>Polyneoptera</taxon>
        <taxon>Dictyoptera</taxon>
        <taxon>Blattodea</taxon>
        <taxon>Blattoidea</taxon>
        <taxon>Blattidae</taxon>
        <taxon>Blattinae</taxon>
        <taxon>Periplaneta</taxon>
    </lineage>
</organism>
<name>A0ABQ8RZS2_PERAM</name>
<dbReference type="Proteomes" id="UP001148838">
    <property type="component" value="Unassembled WGS sequence"/>
</dbReference>
<evidence type="ECO:0008006" key="3">
    <source>
        <dbReference type="Google" id="ProtNLM"/>
    </source>
</evidence>
<dbReference type="EMBL" id="JAJSOF020000038">
    <property type="protein sequence ID" value="KAJ4427144.1"/>
    <property type="molecule type" value="Genomic_DNA"/>
</dbReference>
<dbReference type="InterPro" id="IPR036397">
    <property type="entry name" value="RNaseH_sf"/>
</dbReference>
<accession>A0ABQ8RZS2</accession>
<dbReference type="PANTHER" id="PTHR46060">
    <property type="entry name" value="MARINER MOS1 TRANSPOSASE-LIKE PROTEIN"/>
    <property type="match status" value="1"/>
</dbReference>
<gene>
    <name evidence="1" type="ORF">ANN_24760</name>
</gene>
<evidence type="ECO:0000313" key="1">
    <source>
        <dbReference type="EMBL" id="KAJ4427144.1"/>
    </source>
</evidence>
<dbReference type="Gene3D" id="3.30.420.10">
    <property type="entry name" value="Ribonuclease H-like superfamily/Ribonuclease H"/>
    <property type="match status" value="2"/>
</dbReference>
<keyword evidence="2" id="KW-1185">Reference proteome</keyword>
<dbReference type="InterPro" id="IPR052709">
    <property type="entry name" value="Transposase-MT_Hybrid"/>
</dbReference>